<evidence type="ECO:0000256" key="12">
    <source>
        <dbReference type="ARBA" id="ARBA00023239"/>
    </source>
</evidence>
<dbReference type="CDD" id="cd06558">
    <property type="entry name" value="crotonase-like"/>
    <property type="match status" value="1"/>
</dbReference>
<dbReference type="InterPro" id="IPR001753">
    <property type="entry name" value="Enoyl-CoA_hydra/iso"/>
</dbReference>
<dbReference type="Pfam" id="PF00725">
    <property type="entry name" value="3HCDH"/>
    <property type="match status" value="2"/>
</dbReference>
<comment type="subcellular location">
    <subcellularLocation>
        <location evidence="1">Peroxisome</location>
    </subcellularLocation>
</comment>
<comment type="similarity">
    <text evidence="15">Belongs to the enoyl-CoA hydratase/isomerase family.</text>
</comment>
<dbReference type="InterPro" id="IPR006176">
    <property type="entry name" value="3-OHacyl-CoA_DH_NAD-bd"/>
</dbReference>
<dbReference type="InterPro" id="IPR029045">
    <property type="entry name" value="ClpP/crotonase-like_dom_sf"/>
</dbReference>
<evidence type="ECO:0000256" key="9">
    <source>
        <dbReference type="ARBA" id="ARBA00023098"/>
    </source>
</evidence>
<dbReference type="Gene3D" id="1.10.1040.50">
    <property type="match status" value="1"/>
</dbReference>
<keyword evidence="5" id="KW-0276">Fatty acid metabolism</keyword>
<dbReference type="Pfam" id="PF00378">
    <property type="entry name" value="ECH_1"/>
    <property type="match status" value="1"/>
</dbReference>
<keyword evidence="13" id="KW-0511">Multifunctional enzyme</keyword>
<dbReference type="PANTHER" id="PTHR23309:SF49">
    <property type="entry name" value="PEROXISOMAL BIFUNCTIONAL ENZYME"/>
    <property type="match status" value="1"/>
</dbReference>
<dbReference type="PANTHER" id="PTHR23309">
    <property type="entry name" value="3-HYDROXYACYL-COA DEHYROGENASE"/>
    <property type="match status" value="1"/>
</dbReference>
<evidence type="ECO:0000256" key="2">
    <source>
        <dbReference type="ARBA" id="ARBA00005005"/>
    </source>
</evidence>
<evidence type="ECO:0000256" key="6">
    <source>
        <dbReference type="ARBA" id="ARBA00022963"/>
    </source>
</evidence>
<comment type="similarity">
    <text evidence="3">In the N-terminal section; belongs to the enoyl-CoA hydratase/isomerase family.</text>
</comment>
<evidence type="ECO:0000256" key="15">
    <source>
        <dbReference type="RuleBase" id="RU003707"/>
    </source>
</evidence>
<keyword evidence="11" id="KW-0413">Isomerase</keyword>
<evidence type="ECO:0000313" key="18">
    <source>
        <dbReference type="EMBL" id="UVW33757.1"/>
    </source>
</evidence>
<dbReference type="InterPro" id="IPR036291">
    <property type="entry name" value="NAD(P)-bd_dom_sf"/>
</dbReference>
<gene>
    <name evidence="18" type="ORF">NYF23_06810</name>
</gene>
<dbReference type="InterPro" id="IPR008927">
    <property type="entry name" value="6-PGluconate_DH-like_C_sf"/>
</dbReference>
<dbReference type="SUPFAM" id="SSF51735">
    <property type="entry name" value="NAD(P)-binding Rossmann-fold domains"/>
    <property type="match status" value="1"/>
</dbReference>
<dbReference type="InterPro" id="IPR018376">
    <property type="entry name" value="Enoyl-CoA_hyd/isom_CS"/>
</dbReference>
<evidence type="ECO:0000256" key="10">
    <source>
        <dbReference type="ARBA" id="ARBA00023140"/>
    </source>
</evidence>
<keyword evidence="6" id="KW-0442">Lipid degradation</keyword>
<dbReference type="Gene3D" id="3.40.50.720">
    <property type="entry name" value="NAD(P)-binding Rossmann-like Domain"/>
    <property type="match status" value="1"/>
</dbReference>
<evidence type="ECO:0000313" key="19">
    <source>
        <dbReference type="Proteomes" id="UP001059934"/>
    </source>
</evidence>
<dbReference type="SUPFAM" id="SSF52096">
    <property type="entry name" value="ClpP/crotonase"/>
    <property type="match status" value="1"/>
</dbReference>
<evidence type="ECO:0000256" key="3">
    <source>
        <dbReference type="ARBA" id="ARBA00008750"/>
    </source>
</evidence>
<keyword evidence="19" id="KW-1185">Reference proteome</keyword>
<keyword evidence="8" id="KW-0520">NAD</keyword>
<evidence type="ECO:0000256" key="14">
    <source>
        <dbReference type="ARBA" id="ARBA00049556"/>
    </source>
</evidence>
<proteinExistence type="inferred from homology"/>
<dbReference type="Pfam" id="PF02737">
    <property type="entry name" value="3HCDH_N"/>
    <property type="match status" value="1"/>
</dbReference>
<evidence type="ECO:0000256" key="8">
    <source>
        <dbReference type="ARBA" id="ARBA00023027"/>
    </source>
</evidence>
<keyword evidence="10" id="KW-0576">Peroxisome</keyword>
<dbReference type="EMBL" id="CP103416">
    <property type="protein sequence ID" value="UVW33757.1"/>
    <property type="molecule type" value="Genomic_DNA"/>
</dbReference>
<evidence type="ECO:0000259" key="17">
    <source>
        <dbReference type="Pfam" id="PF02737"/>
    </source>
</evidence>
<feature type="domain" description="3-hydroxyacyl-CoA dehydrogenase NAD binding" evidence="17">
    <location>
        <begin position="300"/>
        <end position="475"/>
    </location>
</feature>
<evidence type="ECO:0000256" key="13">
    <source>
        <dbReference type="ARBA" id="ARBA00023268"/>
    </source>
</evidence>
<evidence type="ECO:0000256" key="1">
    <source>
        <dbReference type="ARBA" id="ARBA00004275"/>
    </source>
</evidence>
<dbReference type="InterPro" id="IPR006108">
    <property type="entry name" value="3HC_DH_C"/>
</dbReference>
<accession>A0ABY5TIS1</accession>
<dbReference type="Gene3D" id="3.90.226.10">
    <property type="entry name" value="2-enoyl-CoA Hydratase, Chain A, domain 1"/>
    <property type="match status" value="1"/>
</dbReference>
<sequence>MSVTSSSVTSYEVRGDIGIIWINNPPVNALSQALRDGIYAAVNAAQDDATKALIMICQGRTFIAGADISEFDKAPTEPSFNKILETIEQSAKPIVAAIHGTALGGGLETALACHYRCAVGTAMVGLPEVKLGLLPGAGGTQRAPRLTGVEAAIKLITSGNLIKAKDAVGLNLIDHIIEGDDLLEGAMAYVQQLLADNAPLRKVRDINIDPASFDPAIFDNSRKQLSRRARGQLAPQRIIDCIEAAATLSFDEGLATEGRLFMDLKDGSQSAAMRHMFFAQREANKIKGLGKETAKRAIKSVAIIGGGTMGGGIAMNFANVGIPVTMLEINDEALQRGLGIIDKNYSMTVKKGKLSEEQKQGCLSLISGTTDYQDLANADLVIEAVFENLEIKQQVFAKLDKVCKPGAILASNTSYQDVNAIAAATKRPEDVIGLHFFSPANIMKLLEIVRADNTSDEVIATSMAVAKAIGKVPVLSGVCFGFIGNRMFSEYGRETQLCLIEGASAEQIDRVMEEYGMAMGPLAVSDLAGIDIGYKVREGLSAEEKGDPRSFCVADALVDLGRLGQKSGAGFYQYDPQTRARISDPEVSALVEAKAAEYGVERRDFTDEEIRDRLLLPLINEGAKILQEGIAQRSGDIDVVYVYGYGFPVYHGGPMQYADHLGLDAVYKKLSALHRESGKDYWQPADLIKTLAESGSSFAKWSQS</sequence>
<comment type="subunit">
    <text evidence="4">Monomer.</text>
</comment>
<dbReference type="PROSITE" id="PS00166">
    <property type="entry name" value="ENOYL_COA_HYDRATASE"/>
    <property type="match status" value="1"/>
</dbReference>
<keyword evidence="7" id="KW-0560">Oxidoreductase</keyword>
<name>A0ABY5TIS1_9GAMM</name>
<keyword evidence="12" id="KW-0456">Lyase</keyword>
<dbReference type="Proteomes" id="UP001059934">
    <property type="component" value="Chromosome"/>
</dbReference>
<organism evidence="18 19">
    <name type="scientific">SAR92 clade bacterium H455</name>
    <dbReference type="NCBI Taxonomy" id="2974818"/>
    <lineage>
        <taxon>Bacteria</taxon>
        <taxon>Pseudomonadati</taxon>
        <taxon>Pseudomonadota</taxon>
        <taxon>Gammaproteobacteria</taxon>
        <taxon>Cellvibrionales</taxon>
        <taxon>Porticoccaceae</taxon>
        <taxon>SAR92 clade</taxon>
    </lineage>
</organism>
<evidence type="ECO:0000256" key="11">
    <source>
        <dbReference type="ARBA" id="ARBA00023235"/>
    </source>
</evidence>
<evidence type="ECO:0000256" key="4">
    <source>
        <dbReference type="ARBA" id="ARBA00011245"/>
    </source>
</evidence>
<comment type="catalytic activity">
    <reaction evidence="14">
        <text>a (3S)-3-hydroxyacyl-CoA + NAD(+) = a 3-oxoacyl-CoA + NADH + H(+)</text>
        <dbReference type="Rhea" id="RHEA:22432"/>
        <dbReference type="ChEBI" id="CHEBI:15378"/>
        <dbReference type="ChEBI" id="CHEBI:57318"/>
        <dbReference type="ChEBI" id="CHEBI:57540"/>
        <dbReference type="ChEBI" id="CHEBI:57945"/>
        <dbReference type="ChEBI" id="CHEBI:90726"/>
        <dbReference type="EC" id="1.1.1.35"/>
    </reaction>
</comment>
<dbReference type="SUPFAM" id="SSF48179">
    <property type="entry name" value="6-phosphogluconate dehydrogenase C-terminal domain-like"/>
    <property type="match status" value="2"/>
</dbReference>
<reference evidence="18" key="1">
    <citation type="submission" date="2022-08" db="EMBL/GenBank/DDBJ databases">
        <title>Catabolic pathway analysis in culturable SAR92 clade bacteria reveals their overlooked roles in DMSP degradation in coastal seas.</title>
        <authorList>
            <person name="He X."/>
            <person name="Zhang X."/>
            <person name="Zhang Y."/>
        </authorList>
    </citation>
    <scope>NUCLEOTIDE SEQUENCE</scope>
    <source>
        <strain evidence="18">H455</strain>
    </source>
</reference>
<evidence type="ECO:0000256" key="5">
    <source>
        <dbReference type="ARBA" id="ARBA00022832"/>
    </source>
</evidence>
<keyword evidence="9" id="KW-0443">Lipid metabolism</keyword>
<feature type="domain" description="3-hydroxyacyl-CoA dehydrogenase C-terminal" evidence="16">
    <location>
        <begin position="481"/>
        <end position="574"/>
    </location>
</feature>
<feature type="domain" description="3-hydroxyacyl-CoA dehydrogenase C-terminal" evidence="16">
    <location>
        <begin position="612"/>
        <end position="696"/>
    </location>
</feature>
<evidence type="ECO:0000259" key="16">
    <source>
        <dbReference type="Pfam" id="PF00725"/>
    </source>
</evidence>
<comment type="pathway">
    <text evidence="2">Lipid metabolism; fatty acid beta-oxidation.</text>
</comment>
<evidence type="ECO:0000256" key="7">
    <source>
        <dbReference type="ARBA" id="ARBA00023002"/>
    </source>
</evidence>
<protein>
    <submittedName>
        <fullName evidence="18">3-hydroxyacyl-CoA dehydrogenase NAD-binding domain-containing protein</fullName>
    </submittedName>
</protein>